<evidence type="ECO:0000313" key="2">
    <source>
        <dbReference type="Proteomes" id="UP000539265"/>
    </source>
</evidence>
<dbReference type="EMBL" id="JACHWX010000013">
    <property type="protein sequence ID" value="MBB3057419.1"/>
    <property type="molecule type" value="Genomic_DNA"/>
</dbReference>
<evidence type="ECO:0000313" key="1">
    <source>
        <dbReference type="EMBL" id="MBB3057419.1"/>
    </source>
</evidence>
<comment type="caution">
    <text evidence="1">The sequence shown here is derived from an EMBL/GenBank/DDBJ whole genome shotgun (WGS) entry which is preliminary data.</text>
</comment>
<sequence>MRLQKRDGEMVEAFCAGFTDFLNDEFAEDFVKKGDFAWHRLIRFYSGGDSHSIQLFGYQFEKFLISFKEIHYLT</sequence>
<dbReference type="OrthoDB" id="680405at2"/>
<protein>
    <submittedName>
        <fullName evidence="1">Uncharacterized protein</fullName>
    </submittedName>
</protein>
<gene>
    <name evidence="1" type="ORF">FHS11_003853</name>
</gene>
<dbReference type="Proteomes" id="UP000539265">
    <property type="component" value="Unassembled WGS sequence"/>
</dbReference>
<proteinExistence type="predicted"/>
<accession>A0A839SLM1</accession>
<reference evidence="1" key="1">
    <citation type="submission" date="2020-08" db="EMBL/GenBank/DDBJ databases">
        <title>Genomic Encyclopedia of Type Strains, Phase III (KMG-III): the genomes of soil and plant-associated and newly described type strains.</title>
        <authorList>
            <person name="Whitman W."/>
        </authorList>
    </citation>
    <scope>NUCLEOTIDE SEQUENCE [LARGE SCALE GENOMIC DNA]</scope>
    <source>
        <strain evidence="1">CECT 8628</strain>
    </source>
</reference>
<name>A0A839SLM1_9SPHI</name>
<organism evidence="1 2">
    <name type="scientific">Mucilaginibacter gotjawali</name>
    <dbReference type="NCBI Taxonomy" id="1550579"/>
    <lineage>
        <taxon>Bacteria</taxon>
        <taxon>Pseudomonadati</taxon>
        <taxon>Bacteroidota</taxon>
        <taxon>Sphingobacteriia</taxon>
        <taxon>Sphingobacteriales</taxon>
        <taxon>Sphingobacteriaceae</taxon>
        <taxon>Mucilaginibacter</taxon>
    </lineage>
</organism>
<dbReference type="RefSeq" id="WP_096353800.1">
    <property type="nucleotide sequence ID" value="NZ_AP017313.1"/>
</dbReference>
<keyword evidence="2" id="KW-1185">Reference proteome</keyword>
<dbReference type="AlphaFoldDB" id="A0A839SLM1"/>